<dbReference type="SUPFAM" id="SSF103473">
    <property type="entry name" value="MFS general substrate transporter"/>
    <property type="match status" value="1"/>
</dbReference>
<feature type="transmembrane region" description="Helical" evidence="15">
    <location>
        <begin position="1719"/>
        <end position="1737"/>
    </location>
</feature>
<feature type="transmembrane region" description="Helical" evidence="15">
    <location>
        <begin position="567"/>
        <end position="589"/>
    </location>
</feature>
<protein>
    <recommendedName>
        <fullName evidence="16">2Fe-2S ferredoxin-type domain-containing protein</fullName>
    </recommendedName>
</protein>
<feature type="transmembrane region" description="Helical" evidence="15">
    <location>
        <begin position="1687"/>
        <end position="1713"/>
    </location>
</feature>
<dbReference type="Gene3D" id="3.10.20.30">
    <property type="match status" value="1"/>
</dbReference>
<feature type="transmembrane region" description="Helical" evidence="15">
    <location>
        <begin position="1619"/>
        <end position="1641"/>
    </location>
</feature>
<feature type="transmembrane region" description="Helical" evidence="15">
    <location>
        <begin position="1653"/>
        <end position="1675"/>
    </location>
</feature>
<comment type="subcellular location">
    <subcellularLocation>
        <location evidence="1">Membrane</location>
        <topology evidence="1">Multi-pass membrane protein</topology>
    </subcellularLocation>
    <subcellularLocation>
        <location evidence="13">Vacuole membrane</location>
    </subcellularLocation>
</comment>
<evidence type="ECO:0000256" key="2">
    <source>
        <dbReference type="ARBA" id="ARBA00006978"/>
    </source>
</evidence>
<feature type="compositionally biased region" description="Low complexity" evidence="14">
    <location>
        <begin position="299"/>
        <end position="310"/>
    </location>
</feature>
<feature type="transmembrane region" description="Helical" evidence="15">
    <location>
        <begin position="1584"/>
        <end position="1607"/>
    </location>
</feature>
<dbReference type="GO" id="GO:0051537">
    <property type="term" value="F:2 iron, 2 sulfur cluster binding"/>
    <property type="evidence" value="ECO:0007669"/>
    <property type="project" value="UniProtKB-KW"/>
</dbReference>
<comment type="similarity">
    <text evidence="2">Belongs to the ATG22 family.</text>
</comment>
<evidence type="ECO:0000256" key="3">
    <source>
        <dbReference type="ARBA" id="ARBA00022554"/>
    </source>
</evidence>
<dbReference type="InterPro" id="IPR001055">
    <property type="entry name" value="Adrenodoxin-like"/>
</dbReference>
<dbReference type="InterPro" id="IPR051361">
    <property type="entry name" value="ThrE/Ser_Exporter"/>
</dbReference>
<feature type="compositionally biased region" description="Basic and acidic residues" evidence="14">
    <location>
        <begin position="1"/>
        <end position="18"/>
    </location>
</feature>
<feature type="transmembrane region" description="Helical" evidence="15">
    <location>
        <begin position="524"/>
        <end position="547"/>
    </location>
</feature>
<dbReference type="EMBL" id="JAIFTL010000112">
    <property type="protein sequence ID" value="KAG9323164.1"/>
    <property type="molecule type" value="Genomic_DNA"/>
</dbReference>
<dbReference type="InterPro" id="IPR001041">
    <property type="entry name" value="2Fe-2S_ferredoxin-type"/>
</dbReference>
<evidence type="ECO:0000313" key="18">
    <source>
        <dbReference type="Proteomes" id="UP000717515"/>
    </source>
</evidence>
<dbReference type="InterPro" id="IPR044738">
    <property type="entry name" value="Atg22"/>
</dbReference>
<dbReference type="Gene3D" id="1.20.1250.20">
    <property type="entry name" value="MFS general substrate transporter like domains"/>
    <property type="match status" value="1"/>
</dbReference>
<evidence type="ECO:0000313" key="17">
    <source>
        <dbReference type="EMBL" id="KAG9323164.1"/>
    </source>
</evidence>
<evidence type="ECO:0000256" key="10">
    <source>
        <dbReference type="ARBA" id="ARBA00023014"/>
    </source>
</evidence>
<evidence type="ECO:0000256" key="5">
    <source>
        <dbReference type="ARBA" id="ARBA00022714"/>
    </source>
</evidence>
<gene>
    <name evidence="17" type="ORF">KVV02_001795</name>
</gene>
<keyword evidence="4 15" id="KW-0812">Transmembrane</keyword>
<dbReference type="InterPro" id="IPR010619">
    <property type="entry name" value="ThrE-like_N"/>
</dbReference>
<evidence type="ECO:0000256" key="14">
    <source>
        <dbReference type="SAM" id="MobiDB-lite"/>
    </source>
</evidence>
<keyword evidence="5" id="KW-0001">2Fe-2S</keyword>
<dbReference type="PANTHER" id="PTHR31082">
    <property type="entry name" value="PHEROMONE-REGULATED MEMBRANE PROTEIN 10"/>
    <property type="match status" value="1"/>
</dbReference>
<evidence type="ECO:0000256" key="11">
    <source>
        <dbReference type="ARBA" id="ARBA00023136"/>
    </source>
</evidence>
<keyword evidence="7" id="KW-0029">Amino-acid transport</keyword>
<dbReference type="InterPro" id="IPR024528">
    <property type="entry name" value="ThrE_2"/>
</dbReference>
<proteinExistence type="inferred from homology"/>
<feature type="transmembrane region" description="Helical" evidence="15">
    <location>
        <begin position="1493"/>
        <end position="1517"/>
    </location>
</feature>
<evidence type="ECO:0000256" key="8">
    <source>
        <dbReference type="ARBA" id="ARBA00022989"/>
    </source>
</evidence>
<dbReference type="GO" id="GO:0005774">
    <property type="term" value="C:vacuolar membrane"/>
    <property type="evidence" value="ECO:0007669"/>
    <property type="project" value="UniProtKB-SubCell"/>
</dbReference>
<dbReference type="InterPro" id="IPR009737">
    <property type="entry name" value="Aim32/Apd1-like"/>
</dbReference>
<feature type="transmembrane region" description="Helical" evidence="15">
    <location>
        <begin position="454"/>
        <end position="475"/>
    </location>
</feature>
<dbReference type="InterPro" id="IPR036010">
    <property type="entry name" value="2Fe-2S_ferredoxin-like_sf"/>
</dbReference>
<dbReference type="Pfam" id="PF11700">
    <property type="entry name" value="ATG22"/>
    <property type="match status" value="1"/>
</dbReference>
<keyword evidence="3" id="KW-0926">Vacuole</keyword>
<feature type="transmembrane region" description="Helical" evidence="15">
    <location>
        <begin position="482"/>
        <end position="504"/>
    </location>
</feature>
<evidence type="ECO:0000256" key="6">
    <source>
        <dbReference type="ARBA" id="ARBA00022723"/>
    </source>
</evidence>
<dbReference type="GO" id="GO:0140647">
    <property type="term" value="P:P450-containing electron transport chain"/>
    <property type="evidence" value="ECO:0007669"/>
    <property type="project" value="InterPro"/>
</dbReference>
<dbReference type="PROSITE" id="PS51085">
    <property type="entry name" value="2FE2S_FER_2"/>
    <property type="match status" value="1"/>
</dbReference>
<comment type="similarity">
    <text evidence="12">Belongs to the ThrE exporter (TC 2.A.79) family.</text>
</comment>
<keyword evidence="8 15" id="KW-1133">Transmembrane helix</keyword>
<feature type="region of interest" description="Disordered" evidence="14">
    <location>
        <begin position="249"/>
        <end position="335"/>
    </location>
</feature>
<dbReference type="InterPro" id="IPR024671">
    <property type="entry name" value="Atg22-like"/>
</dbReference>
<evidence type="ECO:0000256" key="15">
    <source>
        <dbReference type="SAM" id="Phobius"/>
    </source>
</evidence>
<keyword evidence="9" id="KW-0408">Iron</keyword>
<evidence type="ECO:0000256" key="1">
    <source>
        <dbReference type="ARBA" id="ARBA00004141"/>
    </source>
</evidence>
<dbReference type="GO" id="GO:0032974">
    <property type="term" value="P:amino acid transmembrane export from vacuole"/>
    <property type="evidence" value="ECO:0007669"/>
    <property type="project" value="InterPro"/>
</dbReference>
<dbReference type="CDD" id="cd03062">
    <property type="entry name" value="TRX_Fd_Sucrase"/>
    <property type="match status" value="1"/>
</dbReference>
<feature type="compositionally biased region" description="Low complexity" evidence="14">
    <location>
        <begin position="66"/>
        <end position="80"/>
    </location>
</feature>
<dbReference type="InterPro" id="IPR036259">
    <property type="entry name" value="MFS_trans_sf"/>
</dbReference>
<dbReference type="Gene3D" id="3.40.30.10">
    <property type="entry name" value="Glutaredoxin"/>
    <property type="match status" value="1"/>
</dbReference>
<keyword evidence="11 15" id="KW-0472">Membrane</keyword>
<evidence type="ECO:0000259" key="16">
    <source>
        <dbReference type="PROSITE" id="PS51085"/>
    </source>
</evidence>
<evidence type="ECO:0000256" key="9">
    <source>
        <dbReference type="ARBA" id="ARBA00023004"/>
    </source>
</evidence>
<feature type="region of interest" description="Disordered" evidence="14">
    <location>
        <begin position="204"/>
        <end position="230"/>
    </location>
</feature>
<dbReference type="Proteomes" id="UP000717515">
    <property type="component" value="Unassembled WGS sequence"/>
</dbReference>
<keyword evidence="10" id="KW-0411">Iron-sulfur</keyword>
<feature type="transmembrane region" description="Helical" evidence="15">
    <location>
        <begin position="609"/>
        <end position="626"/>
    </location>
</feature>
<feature type="compositionally biased region" description="Basic and acidic residues" evidence="14">
    <location>
        <begin position="317"/>
        <end position="335"/>
    </location>
</feature>
<dbReference type="InterPro" id="IPR036249">
    <property type="entry name" value="Thioredoxin-like_sf"/>
</dbReference>
<organism evidence="17 18">
    <name type="scientific">Mortierella alpina</name>
    <name type="common">Oleaginous fungus</name>
    <name type="synonym">Mortierella renispora</name>
    <dbReference type="NCBI Taxonomy" id="64518"/>
    <lineage>
        <taxon>Eukaryota</taxon>
        <taxon>Fungi</taxon>
        <taxon>Fungi incertae sedis</taxon>
        <taxon>Mucoromycota</taxon>
        <taxon>Mortierellomycotina</taxon>
        <taxon>Mortierellomycetes</taxon>
        <taxon>Mortierellales</taxon>
        <taxon>Mortierellaceae</taxon>
        <taxon>Mortierella</taxon>
    </lineage>
</organism>
<dbReference type="PANTHER" id="PTHR31082:SF4">
    <property type="entry name" value="PHEROMONE-REGULATED MEMBRANE PROTEIN 10"/>
    <property type="match status" value="1"/>
</dbReference>
<feature type="transmembrane region" description="Helical" evidence="15">
    <location>
        <begin position="1555"/>
        <end position="1578"/>
    </location>
</feature>
<feature type="transmembrane region" description="Helical" evidence="15">
    <location>
        <begin position="1402"/>
        <end position="1423"/>
    </location>
</feature>
<feature type="transmembrane region" description="Helical" evidence="15">
    <location>
        <begin position="656"/>
        <end position="672"/>
    </location>
</feature>
<dbReference type="Pfam" id="PF06999">
    <property type="entry name" value="Suc_Fer-like"/>
    <property type="match status" value="1"/>
</dbReference>
<feature type="compositionally biased region" description="Basic residues" evidence="14">
    <location>
        <begin position="271"/>
        <end position="280"/>
    </location>
</feature>
<keyword evidence="7" id="KW-0813">Transport</keyword>
<keyword evidence="6" id="KW-0479">Metal-binding</keyword>
<name>A0A9P8A3B8_MORAP</name>
<feature type="region of interest" description="Disordered" evidence="14">
    <location>
        <begin position="1"/>
        <end position="35"/>
    </location>
</feature>
<feature type="transmembrane region" description="Helical" evidence="15">
    <location>
        <begin position="633"/>
        <end position="650"/>
    </location>
</feature>
<dbReference type="SUPFAM" id="SSF54292">
    <property type="entry name" value="2Fe-2S ferredoxin-like"/>
    <property type="match status" value="1"/>
</dbReference>
<dbReference type="PRINTS" id="PR00355">
    <property type="entry name" value="ADRENODOXIN"/>
</dbReference>
<dbReference type="SUPFAM" id="SSF52833">
    <property type="entry name" value="Thioredoxin-like"/>
    <property type="match status" value="1"/>
</dbReference>
<reference evidence="17" key="1">
    <citation type="submission" date="2021-07" db="EMBL/GenBank/DDBJ databases">
        <title>Draft genome of Mortierella alpina, strain LL118, isolated from an aspen leaf litter sample.</title>
        <authorList>
            <person name="Yang S."/>
            <person name="Vinatzer B.A."/>
        </authorList>
    </citation>
    <scope>NUCLEOTIDE SEQUENCE</scope>
    <source>
        <strain evidence="17">LL118</strain>
    </source>
</reference>
<feature type="domain" description="2Fe-2S ferredoxin-type" evidence="16">
    <location>
        <begin position="1116"/>
        <end position="1227"/>
    </location>
</feature>
<evidence type="ECO:0000256" key="7">
    <source>
        <dbReference type="ARBA" id="ARBA00022970"/>
    </source>
</evidence>
<feature type="transmembrane region" description="Helical" evidence="15">
    <location>
        <begin position="712"/>
        <end position="738"/>
    </location>
</feature>
<evidence type="ECO:0000256" key="12">
    <source>
        <dbReference type="ARBA" id="ARBA00034125"/>
    </source>
</evidence>
<dbReference type="Pfam" id="PF12821">
    <property type="entry name" value="ThrE_2"/>
    <property type="match status" value="1"/>
</dbReference>
<feature type="transmembrane region" description="Helical" evidence="15">
    <location>
        <begin position="1462"/>
        <end position="1487"/>
    </location>
</feature>
<feature type="transmembrane region" description="Helical" evidence="15">
    <location>
        <begin position="684"/>
        <end position="706"/>
    </location>
</feature>
<dbReference type="CDD" id="cd00207">
    <property type="entry name" value="fer2"/>
    <property type="match status" value="1"/>
</dbReference>
<dbReference type="CDD" id="cd17483">
    <property type="entry name" value="MFS_Atg22_like"/>
    <property type="match status" value="1"/>
</dbReference>
<evidence type="ECO:0000256" key="13">
    <source>
        <dbReference type="ARBA" id="ARBA00037813"/>
    </source>
</evidence>
<dbReference type="Pfam" id="PF06738">
    <property type="entry name" value="ThrE"/>
    <property type="match status" value="1"/>
</dbReference>
<sequence>MADRSKAPLDECREHLQGRSEQQVPDPQSAQVSATSIPVYTGASSGFALPASKPFPAGALGPINPFSPALSPAASPEATPHGTPSMEMQKFNLGVERYARAIEDPGLSGSFSGTVPLPSLSPAQHTATKRRPSNGLIEPLTDIETGAAAGTANGGDPAADGHGGRLNFRSLKRAISGRIHAVKYDLESNTKQVQQNDVKIPLDSEDFTSQHEEKGSSAPTDEGPRRRKPKGGILSQLLKLQRSEAVAAAAATSRSGEESSLDRAPSTAKKSAVKKTKKGFYYRSMSRNNSTTSLKEMISPSVTTTPRTSPKATPRNSADRKRSQYQEHSAKNAESRTIHRDIAEILTRQSFLIMMAKSLILYGAPSHRIEETCMLLAQKMEMDASFALLPGLMTISFSDPETHTSDTRHLRCSQGMDMQKLATVHKIALAVLRGESIEKANRELEQVSLEPPCFPLWLTLLGWLGSSAFVAPLAFGGGWFDMALAALCGLLVGMLGVVAGKFPVYGNVFEITASILVGFIAKAFGDRVCFSAVALAGVVVLLPGLLLTQAIMELASRNVVSGAVRMFYALMYAFFLGFGLTLGAELWDYMSGGATVASASACQHAINQWWYFLIYPAVSASINIVFNAHPRQWFGMTFVTAVGLIVTLFLKSGPQITAAIAAFAVGMTGQLYGRVTGQLSYVPLLSGVLLLVPGSVGVRGILAIIGSDPSQGFTFVLTMIHVSVAITLGVFCSVLVCYASTAPITSRSTAPIVSIQRALSTASPASASSSASAATISEDEEPIQGTTAAYNRHLLICTGVLAKDWAKKPELSDPYHNLLMSEVRGQEVKVNWVEDESSPESQKFHENFPSKGPRHDLVLFPDNVKFLGIRYEAFRDLTRYLAQHPVGTLRPTIEKAIAADSDNKNNSRITTELVPGSGEPITIELVREPSAVLVCVHGSRDCRCGDQGGELYQILKDMVQATGLKNSVKIYGVSHIGGHKFAPNTIMYPSGDWHGRISVLDSADAMQILFDALANGGIAGGVRERVADPIMIDRWRGRIGLNKEQQLKLYDQVLKNHQRLSTTPQQQQEPQGLFSAPGEELYEDDGLKEQVNAQSIDSNKPVEASAPNDAGAAEVAKVKIVFETYQKVRTEIEAKVGERILDIVKDKDPSRHGVYQALECTCGGQLECATCHVYIEPPYSARLPAVSDAEEDMLEYAVGRKDEVSRLGCQIKIVPDMEGMVRLWDDTDVPLRRSFNAIMPPTKLPTDSQSTLTELTELDLNDYEEKQNLAPPVVPLKKTELWAWVALCPFLDDEQKYIQNSTYCGYGWVAGAIIIPLLIQDMASEAGVEASNHALPCNMTVPVYKCVTPVLGYYLEPGTISLYISSLSSIMSFFVSLSISAVADHGCCINACAFFFMYKPSLFWLGAILSPLGWTIFNICGVFSHSYLPLYGRAHPEVLAAEAQGESLTVVRKIEEQKINDISAYCAILANIGAIIVQGVCIGISLSMHENSLSLQIATAFTGVWWLMWALIIAPWLDARPNEPLPKGTNWVFYSWKKTYKTILSFRKLPEIFKFMISWFILSDGINTILAILFIILYRELGFTHVHSLIIAVLLAVMAAIGATVFMQIRRYWSLSTRFMIMLCLGLYGLLMVYFVVIPYFTSKFGLRIAWEGWVFTVYIGLIISTFYSSMRVLLSELCPEGDENEWFSFYLLADKGSSWLGPFVTGAIYTATNDYRKAFWFPLGLIIIGAVILLRVDVDLGKDQARQFAADKRDMKAKRTPYE</sequence>
<evidence type="ECO:0000256" key="4">
    <source>
        <dbReference type="ARBA" id="ARBA00022692"/>
    </source>
</evidence>
<feature type="compositionally biased region" description="Polar residues" evidence="14">
    <location>
        <begin position="285"/>
        <end position="294"/>
    </location>
</feature>
<feature type="region of interest" description="Disordered" evidence="14">
    <location>
        <begin position="51"/>
        <end position="86"/>
    </location>
</feature>
<accession>A0A9P8A3B8</accession>
<dbReference type="GO" id="GO:0046872">
    <property type="term" value="F:metal ion binding"/>
    <property type="evidence" value="ECO:0007669"/>
    <property type="project" value="UniProtKB-KW"/>
</dbReference>
<feature type="compositionally biased region" description="Polar residues" evidence="14">
    <location>
        <begin position="19"/>
        <end position="35"/>
    </location>
</feature>
<comment type="caution">
    <text evidence="17">The sequence shown here is derived from an EMBL/GenBank/DDBJ whole genome shotgun (WGS) entry which is preliminary data.</text>
</comment>
<dbReference type="GO" id="GO:0022857">
    <property type="term" value="F:transmembrane transporter activity"/>
    <property type="evidence" value="ECO:0007669"/>
    <property type="project" value="InterPro"/>
</dbReference>
<dbReference type="InterPro" id="IPR012675">
    <property type="entry name" value="Beta-grasp_dom_sf"/>
</dbReference>